<keyword evidence="7" id="KW-1185">Reference proteome</keyword>
<keyword evidence="2" id="KW-0904">Protein phosphatase</keyword>
<dbReference type="Proteomes" id="UP000011713">
    <property type="component" value="Unassembled WGS sequence"/>
</dbReference>
<dbReference type="InterPro" id="IPR000387">
    <property type="entry name" value="Tyr_Pase_dom"/>
</dbReference>
<dbReference type="SUPFAM" id="SSF52799">
    <property type="entry name" value="(Phosphotyrosine protein) phosphatases II"/>
    <property type="match status" value="1"/>
</dbReference>
<dbReference type="Gene3D" id="3.90.190.10">
    <property type="entry name" value="Protein tyrosine phosphatase superfamily"/>
    <property type="match status" value="1"/>
</dbReference>
<evidence type="ECO:0000259" key="5">
    <source>
        <dbReference type="PROSITE" id="PS50056"/>
    </source>
</evidence>
<reference evidence="7" key="1">
    <citation type="journal article" date="2010" name="Science">
        <title>Signatures of adaptation to obligate biotrophy in the Hyaloperonospora arabidopsidis genome.</title>
        <authorList>
            <person name="Baxter L."/>
            <person name="Tripathy S."/>
            <person name="Ishaque N."/>
            <person name="Boot N."/>
            <person name="Cabral A."/>
            <person name="Kemen E."/>
            <person name="Thines M."/>
            <person name="Ah-Fong A."/>
            <person name="Anderson R."/>
            <person name="Badejoko W."/>
            <person name="Bittner-Eddy P."/>
            <person name="Boore J.L."/>
            <person name="Chibucos M.C."/>
            <person name="Coates M."/>
            <person name="Dehal P."/>
            <person name="Delehaunty K."/>
            <person name="Dong S."/>
            <person name="Downton P."/>
            <person name="Dumas B."/>
            <person name="Fabro G."/>
            <person name="Fronick C."/>
            <person name="Fuerstenberg S.I."/>
            <person name="Fulton L."/>
            <person name="Gaulin E."/>
            <person name="Govers F."/>
            <person name="Hughes L."/>
            <person name="Humphray S."/>
            <person name="Jiang R.H."/>
            <person name="Judelson H."/>
            <person name="Kamoun S."/>
            <person name="Kyung K."/>
            <person name="Meijer H."/>
            <person name="Minx P."/>
            <person name="Morris P."/>
            <person name="Nelson J."/>
            <person name="Phuntumart V."/>
            <person name="Qutob D."/>
            <person name="Rehmany A."/>
            <person name="Rougon-Cardoso A."/>
            <person name="Ryden P."/>
            <person name="Torto-Alalibo T."/>
            <person name="Studholme D."/>
            <person name="Wang Y."/>
            <person name="Win J."/>
            <person name="Wood J."/>
            <person name="Clifton S.W."/>
            <person name="Rogers J."/>
            <person name="Van den Ackerveken G."/>
            <person name="Jones J.D."/>
            <person name="McDowell J.M."/>
            <person name="Beynon J."/>
            <person name="Tyler B.M."/>
        </authorList>
    </citation>
    <scope>NUCLEOTIDE SEQUENCE [LARGE SCALE GENOMIC DNA]</scope>
    <source>
        <strain evidence="7">Emoy2</strain>
    </source>
</reference>
<name>M4BI18_HYAAE</name>
<dbReference type="eggNOG" id="KOG1719">
    <property type="taxonomic scope" value="Eukaryota"/>
</dbReference>
<dbReference type="InterPro" id="IPR000340">
    <property type="entry name" value="Dual-sp_phosphatase_cat-dom"/>
</dbReference>
<dbReference type="InterPro" id="IPR016130">
    <property type="entry name" value="Tyr_Pase_AS"/>
</dbReference>
<dbReference type="InParanoid" id="M4BI18"/>
<evidence type="ECO:0008006" key="8">
    <source>
        <dbReference type="Google" id="ProtNLM"/>
    </source>
</evidence>
<dbReference type="VEuPathDB" id="FungiDB:HpaG806044"/>
<accession>M4BI18</accession>
<dbReference type="SMART" id="SM00195">
    <property type="entry name" value="DSPc"/>
    <property type="match status" value="1"/>
</dbReference>
<reference evidence="6" key="2">
    <citation type="submission" date="2015-06" db="UniProtKB">
        <authorList>
            <consortium name="EnsemblProtists"/>
        </authorList>
    </citation>
    <scope>IDENTIFICATION</scope>
    <source>
        <strain evidence="6">Emoy2</strain>
    </source>
</reference>
<dbReference type="EMBL" id="JH598278">
    <property type="status" value="NOT_ANNOTATED_CDS"/>
    <property type="molecule type" value="Genomic_DNA"/>
</dbReference>
<feature type="region of interest" description="Disordered" evidence="3">
    <location>
        <begin position="231"/>
        <end position="253"/>
    </location>
</feature>
<dbReference type="InterPro" id="IPR020422">
    <property type="entry name" value="TYR_PHOSPHATASE_DUAL_dom"/>
</dbReference>
<dbReference type="PROSITE" id="PS00383">
    <property type="entry name" value="TYR_PHOSPHATASE_1"/>
    <property type="match status" value="1"/>
</dbReference>
<dbReference type="OMA" id="CCSPEEW"/>
<evidence type="ECO:0000313" key="7">
    <source>
        <dbReference type="Proteomes" id="UP000011713"/>
    </source>
</evidence>
<evidence type="ECO:0000256" key="1">
    <source>
        <dbReference type="ARBA" id="ARBA00022801"/>
    </source>
</evidence>
<dbReference type="PANTHER" id="PTHR46274:SF6">
    <property type="entry name" value="TYR_PHOSPHATASE_2 DOMAIN-CONTAINING PROTEIN"/>
    <property type="match status" value="1"/>
</dbReference>
<dbReference type="GO" id="GO:0004721">
    <property type="term" value="F:phosphoprotein phosphatase activity"/>
    <property type="evidence" value="ECO:0007669"/>
    <property type="project" value="UniProtKB-KW"/>
</dbReference>
<evidence type="ECO:0000313" key="6">
    <source>
        <dbReference type="EnsemblProtists" id="HpaP806044"/>
    </source>
</evidence>
<evidence type="ECO:0000256" key="2">
    <source>
        <dbReference type="ARBA" id="ARBA00022912"/>
    </source>
</evidence>
<evidence type="ECO:0000256" key="3">
    <source>
        <dbReference type="SAM" id="MobiDB-lite"/>
    </source>
</evidence>
<dbReference type="PROSITE" id="PS50054">
    <property type="entry name" value="TYR_PHOSPHATASE_DUAL"/>
    <property type="match status" value="1"/>
</dbReference>
<dbReference type="EnsemblProtists" id="HpaT806044">
    <property type="protein sequence ID" value="HpaP806044"/>
    <property type="gene ID" value="HpaG806044"/>
</dbReference>
<protein>
    <recommendedName>
        <fullName evidence="8">Tyrosine specific protein phosphatases domain-containing protein</fullName>
    </recommendedName>
</protein>
<evidence type="ECO:0000259" key="4">
    <source>
        <dbReference type="PROSITE" id="PS50054"/>
    </source>
</evidence>
<feature type="domain" description="Tyrosine specific protein phosphatases" evidence="5">
    <location>
        <begin position="177"/>
        <end position="224"/>
    </location>
</feature>
<dbReference type="HOGENOM" id="CLU_047330_0_1_1"/>
<organism evidence="6 7">
    <name type="scientific">Hyaloperonospora arabidopsidis (strain Emoy2)</name>
    <name type="common">Downy mildew agent</name>
    <name type="synonym">Peronospora arabidopsidis</name>
    <dbReference type="NCBI Taxonomy" id="559515"/>
    <lineage>
        <taxon>Eukaryota</taxon>
        <taxon>Sar</taxon>
        <taxon>Stramenopiles</taxon>
        <taxon>Oomycota</taxon>
        <taxon>Peronosporomycetes</taxon>
        <taxon>Peronosporales</taxon>
        <taxon>Peronosporaceae</taxon>
        <taxon>Hyaloperonospora</taxon>
    </lineage>
</organism>
<dbReference type="PROSITE" id="PS50056">
    <property type="entry name" value="TYR_PHOSPHATASE_2"/>
    <property type="match status" value="1"/>
</dbReference>
<dbReference type="InterPro" id="IPR029021">
    <property type="entry name" value="Prot-tyrosine_phosphatase-like"/>
</dbReference>
<dbReference type="AlphaFoldDB" id="M4BI18"/>
<dbReference type="Pfam" id="PF00782">
    <property type="entry name" value="DSPc"/>
    <property type="match status" value="1"/>
</dbReference>
<sequence>MTQRNCGLVFHVSLLYNLVLEHEQRRPWWSHIEPRLILGALPLQDKDHLNLLVQREGVKAAVTMNQPEELLPNFLSTPVSPGTIMDTWQVKEMAWLISMFASVCFLCYCQAEWASEHVAQCFGSTEDFSSPALNTIEKLVLSKNVVLQSSRVLTLIAHRCVLFLHDQVDVQQNTTYVHCKAGRGRSAVVVVAFLVQYRQMTLDDAFEVVMTKRPHVRLNTSQHEILREFSKKYSSPDPSRPAVLTGNVSTHNW</sequence>
<dbReference type="PANTHER" id="PTHR46274">
    <property type="entry name" value="PHOSPHATIDYLINOSITOL PHOSPHATASE"/>
    <property type="match status" value="1"/>
</dbReference>
<feature type="domain" description="Tyrosine-protein phosphatase" evidence="4">
    <location>
        <begin position="28"/>
        <end position="235"/>
    </location>
</feature>
<proteinExistence type="predicted"/>
<keyword evidence="1" id="KW-0378">Hydrolase</keyword>